<dbReference type="AlphaFoldDB" id="A0A8S1IWW1"/>
<gene>
    <name evidence="3" type="ORF">OSTQU699_LOCUS4923</name>
</gene>
<evidence type="ECO:0000313" key="3">
    <source>
        <dbReference type="EMBL" id="CAD7699564.1"/>
    </source>
</evidence>
<dbReference type="EMBL" id="CAJHUC010001056">
    <property type="protein sequence ID" value="CAD7699564.1"/>
    <property type="molecule type" value="Genomic_DNA"/>
</dbReference>
<evidence type="ECO:0000256" key="2">
    <source>
        <dbReference type="SAM" id="MobiDB-lite"/>
    </source>
</evidence>
<comment type="caution">
    <text evidence="3">The sequence shown here is derived from an EMBL/GenBank/DDBJ whole genome shotgun (WGS) entry which is preliminary data.</text>
</comment>
<keyword evidence="4" id="KW-1185">Reference proteome</keyword>
<dbReference type="Proteomes" id="UP000708148">
    <property type="component" value="Unassembled WGS sequence"/>
</dbReference>
<proteinExistence type="inferred from homology"/>
<protein>
    <submittedName>
        <fullName evidence="3">Uncharacterized protein</fullName>
    </submittedName>
</protein>
<evidence type="ECO:0000256" key="1">
    <source>
        <dbReference type="ARBA" id="ARBA00007166"/>
    </source>
</evidence>
<sequence length="352" mass="38692">MVRSLQPLRLLRRGVGFAFRGVGLGVRKGVGGAVMLAWPARRKSRRGKRGGKARSGAGEESEGLGEWSATIDSGHFPQSLCAYDRPGRQRCQALATVGCRYWGNWLDGRGLLKVKVYEFAIYMDKDQMRQSELGRALRSRDSCSELVPEDYQKLRSSSDVDMSLVLRTSRSLPLKLVASEYERILKKRLVTVGGQPSDPQLKYMLSHLEDENVPQKCKSRSGHVRKGTTLTFKKYKNGHMKTFAGDVELGSIHSAKVCAALFDLYLGEQPVCKDAKMLAGKRVADFALRQEQQPEVSRVAALKGWGVMGARASPEGPCSSQGPCLVPRHIGFGFGSFPQIDFGHLSGVTEGA</sequence>
<feature type="region of interest" description="Disordered" evidence="2">
    <location>
        <begin position="45"/>
        <end position="65"/>
    </location>
</feature>
<dbReference type="Gene3D" id="3.50.70.10">
    <property type="match status" value="1"/>
</dbReference>
<dbReference type="InterPro" id="IPR036298">
    <property type="entry name" value="Chalcone_isomerase_sf"/>
</dbReference>
<name>A0A8S1IWW1_9CHLO</name>
<dbReference type="SUPFAM" id="SSF54626">
    <property type="entry name" value="Chalcone isomerase"/>
    <property type="match status" value="1"/>
</dbReference>
<dbReference type="InterPro" id="IPR016088">
    <property type="entry name" value="Chalcone_isomerase_3-sand"/>
</dbReference>
<comment type="similarity">
    <text evidence="1">Belongs to the chalcone isomerase family.</text>
</comment>
<dbReference type="InterPro" id="IPR016089">
    <property type="entry name" value="Chalcone_isomerase_bundle_sf"/>
</dbReference>
<dbReference type="PANTHER" id="PTHR47284">
    <property type="entry name" value="FATTY-ACID-BINDING PROTEIN 2"/>
    <property type="match status" value="1"/>
</dbReference>
<dbReference type="Gene3D" id="1.10.890.20">
    <property type="match status" value="1"/>
</dbReference>
<dbReference type="PANTHER" id="PTHR47284:SF3">
    <property type="entry name" value="FATTY-ACID-BINDING PROTEIN 2"/>
    <property type="match status" value="1"/>
</dbReference>
<reference evidence="3" key="1">
    <citation type="submission" date="2020-12" db="EMBL/GenBank/DDBJ databases">
        <authorList>
            <person name="Iha C."/>
        </authorList>
    </citation>
    <scope>NUCLEOTIDE SEQUENCE</scope>
</reference>
<dbReference type="OrthoDB" id="18193at2759"/>
<accession>A0A8S1IWW1</accession>
<organism evidence="3 4">
    <name type="scientific">Ostreobium quekettii</name>
    <dbReference type="NCBI Taxonomy" id="121088"/>
    <lineage>
        <taxon>Eukaryota</taxon>
        <taxon>Viridiplantae</taxon>
        <taxon>Chlorophyta</taxon>
        <taxon>core chlorophytes</taxon>
        <taxon>Ulvophyceae</taxon>
        <taxon>TCBD clade</taxon>
        <taxon>Bryopsidales</taxon>
        <taxon>Ostreobineae</taxon>
        <taxon>Ostreobiaceae</taxon>
        <taxon>Ostreobium</taxon>
    </lineage>
</organism>
<dbReference type="GO" id="GO:0016872">
    <property type="term" value="F:intramolecular lyase activity"/>
    <property type="evidence" value="ECO:0007669"/>
    <property type="project" value="InterPro"/>
</dbReference>
<evidence type="ECO:0000313" key="4">
    <source>
        <dbReference type="Proteomes" id="UP000708148"/>
    </source>
</evidence>